<dbReference type="EMBL" id="VIFK01000441">
    <property type="protein sequence ID" value="TQE94032.1"/>
    <property type="molecule type" value="Genomic_DNA"/>
</dbReference>
<keyword evidence="6" id="KW-0233">DNA recombination</keyword>
<dbReference type="Pfam" id="PF07282">
    <property type="entry name" value="Cas12f1-like_TNB"/>
    <property type="match status" value="1"/>
</dbReference>
<evidence type="ECO:0000256" key="5">
    <source>
        <dbReference type="ARBA" id="ARBA00023125"/>
    </source>
</evidence>
<evidence type="ECO:0000256" key="2">
    <source>
        <dbReference type="ARBA" id="ARBA00022578"/>
    </source>
</evidence>
<evidence type="ECO:0000259" key="9">
    <source>
        <dbReference type="Pfam" id="PF12323"/>
    </source>
</evidence>
<organism evidence="10 11">
    <name type="scientific">Spiribacter salinus</name>
    <dbReference type="NCBI Taxonomy" id="1335746"/>
    <lineage>
        <taxon>Bacteria</taxon>
        <taxon>Pseudomonadati</taxon>
        <taxon>Pseudomonadota</taxon>
        <taxon>Gammaproteobacteria</taxon>
        <taxon>Chromatiales</taxon>
        <taxon>Ectothiorhodospiraceae</taxon>
        <taxon>Spiribacter</taxon>
    </lineage>
</organism>
<dbReference type="Proteomes" id="UP000315400">
    <property type="component" value="Unassembled WGS sequence"/>
</dbReference>
<reference evidence="10 11" key="1">
    <citation type="submission" date="2019-06" db="EMBL/GenBank/DDBJ databases">
        <title>Metagenome assembled Genome of Spiribacter salinus SL48-SHIP from the microbial mat of Salt Lake 48 (Novosibirsk region, Russia).</title>
        <authorList>
            <person name="Shipova A."/>
            <person name="Rozanov A.S."/>
            <person name="Bryanskaya A.V."/>
            <person name="Peltek S.E."/>
        </authorList>
    </citation>
    <scope>NUCLEOTIDE SEQUENCE [LARGE SCALE GENOMIC DNA]</scope>
    <source>
        <strain evidence="10">SL48-SHIP-2</strain>
    </source>
</reference>
<keyword evidence="4" id="KW-0862">Zinc</keyword>
<protein>
    <submittedName>
        <fullName evidence="10">Transposase</fullName>
    </submittedName>
</protein>
<gene>
    <name evidence="10" type="ORF">FKY71_17865</name>
</gene>
<evidence type="ECO:0000313" key="11">
    <source>
        <dbReference type="Proteomes" id="UP000315400"/>
    </source>
</evidence>
<accession>A0A540VBB1</accession>
<evidence type="ECO:0000259" key="8">
    <source>
        <dbReference type="Pfam" id="PF07282"/>
    </source>
</evidence>
<sequence length="394" mass="44549">MQFRGYTYALRPTQDQADQMGRFAGVCRLVWNLALEQRRDHWRRYQAVTGDNLNYVAQARELTLLRADVDFVREVSVTAQQRTLKALDEAYRRAWKGKGGYPRPKKKGVNDAFSFPGREVRVEKINRRWGRVKLPRIGWVRFRLTRPVEGDTREVTVTLTPLGWQLSIGCLIARDTPDNGQTVGIDRGVTVPLMLSDGTGYSLPPEVEKRAKAARKAQHQLRNRMRGSNRWRKGMRRIAALKAREARARKHWAHVATTDVTRRFGGVVIERLRTKNMTASAAGTLDAPGRNVARKRGLNRAILNVGWHQVETMLLYKAARLVKVDPAYSSQTCASCWTVDSRSRKNQATFVCTACGHRDNADRNAAGVILHRGNTPGVEPSRWAGDEARTVQVA</sequence>
<name>A0A540VBB1_9GAMM</name>
<dbReference type="InterPro" id="IPR021027">
    <property type="entry name" value="Transposase_put_HTH"/>
</dbReference>
<dbReference type="InterPro" id="IPR010095">
    <property type="entry name" value="Cas12f1-like_TNB"/>
</dbReference>
<feature type="domain" description="Transposase putative helix-turn-helix" evidence="9">
    <location>
        <begin position="4"/>
        <end position="45"/>
    </location>
</feature>
<evidence type="ECO:0000256" key="4">
    <source>
        <dbReference type="ARBA" id="ARBA00022833"/>
    </source>
</evidence>
<evidence type="ECO:0000313" key="10">
    <source>
        <dbReference type="EMBL" id="TQE94032.1"/>
    </source>
</evidence>
<feature type="domain" description="Probable transposase IS891/IS1136/IS1341" evidence="7">
    <location>
        <begin position="175"/>
        <end position="279"/>
    </location>
</feature>
<keyword evidence="2" id="KW-0815">Transposition</keyword>
<dbReference type="GO" id="GO:0032196">
    <property type="term" value="P:transposition"/>
    <property type="evidence" value="ECO:0007669"/>
    <property type="project" value="UniProtKB-KW"/>
</dbReference>
<comment type="similarity">
    <text evidence="1">In the C-terminal section; belongs to the transposase 35 family.</text>
</comment>
<dbReference type="GO" id="GO:0006310">
    <property type="term" value="P:DNA recombination"/>
    <property type="evidence" value="ECO:0007669"/>
    <property type="project" value="UniProtKB-KW"/>
</dbReference>
<proteinExistence type="inferred from homology"/>
<comment type="caution">
    <text evidence="10">The sequence shown here is derived from an EMBL/GenBank/DDBJ whole genome shotgun (WGS) entry which is preliminary data.</text>
</comment>
<dbReference type="NCBIfam" id="NF040570">
    <property type="entry name" value="guided_TnpB"/>
    <property type="match status" value="1"/>
</dbReference>
<dbReference type="AlphaFoldDB" id="A0A540VBB1"/>
<dbReference type="GO" id="GO:0003677">
    <property type="term" value="F:DNA binding"/>
    <property type="evidence" value="ECO:0007669"/>
    <property type="project" value="UniProtKB-KW"/>
</dbReference>
<feature type="domain" description="Cas12f1-like TNB" evidence="8">
    <location>
        <begin position="307"/>
        <end position="369"/>
    </location>
</feature>
<dbReference type="Pfam" id="PF12323">
    <property type="entry name" value="HTH_OrfB_IS605"/>
    <property type="match status" value="1"/>
</dbReference>
<dbReference type="Pfam" id="PF01385">
    <property type="entry name" value="OrfB_IS605"/>
    <property type="match status" value="1"/>
</dbReference>
<dbReference type="InterPro" id="IPR001959">
    <property type="entry name" value="Transposase"/>
</dbReference>
<evidence type="ECO:0000256" key="6">
    <source>
        <dbReference type="ARBA" id="ARBA00023172"/>
    </source>
</evidence>
<evidence type="ECO:0000256" key="3">
    <source>
        <dbReference type="ARBA" id="ARBA00022723"/>
    </source>
</evidence>
<keyword evidence="3" id="KW-0479">Metal-binding</keyword>
<evidence type="ECO:0000256" key="1">
    <source>
        <dbReference type="ARBA" id="ARBA00008761"/>
    </source>
</evidence>
<evidence type="ECO:0000259" key="7">
    <source>
        <dbReference type="Pfam" id="PF01385"/>
    </source>
</evidence>
<keyword evidence="5" id="KW-0238">DNA-binding</keyword>
<dbReference type="GO" id="GO:0046872">
    <property type="term" value="F:metal ion binding"/>
    <property type="evidence" value="ECO:0007669"/>
    <property type="project" value="UniProtKB-KW"/>
</dbReference>